<evidence type="ECO:0000259" key="3">
    <source>
        <dbReference type="PROSITE" id="PS50983"/>
    </source>
</evidence>
<dbReference type="Pfam" id="PF01497">
    <property type="entry name" value="Peripla_BP_2"/>
    <property type="match status" value="1"/>
</dbReference>
<name>A0AAU0Q0U8_9CORY</name>
<feature type="domain" description="Fe/B12 periplasmic-binding" evidence="3">
    <location>
        <begin position="115"/>
        <end position="401"/>
    </location>
</feature>
<feature type="compositionally biased region" description="Polar residues" evidence="2">
    <location>
        <begin position="410"/>
        <end position="422"/>
    </location>
</feature>
<keyword evidence="5" id="KW-1185">Reference proteome</keyword>
<dbReference type="PANTHER" id="PTHR30535">
    <property type="entry name" value="VITAMIN B12-BINDING PROTEIN"/>
    <property type="match status" value="1"/>
</dbReference>
<organism evidence="4 5">
    <name type="scientific">Corynebacterium pseudokroppenstedtii</name>
    <dbReference type="NCBI Taxonomy" id="2804917"/>
    <lineage>
        <taxon>Bacteria</taxon>
        <taxon>Bacillati</taxon>
        <taxon>Actinomycetota</taxon>
        <taxon>Actinomycetes</taxon>
        <taxon>Mycobacteriales</taxon>
        <taxon>Corynebacteriaceae</taxon>
        <taxon>Corynebacterium</taxon>
    </lineage>
</organism>
<feature type="region of interest" description="Disordered" evidence="2">
    <location>
        <begin position="396"/>
        <end position="422"/>
    </location>
</feature>
<dbReference type="Gene3D" id="3.40.50.1980">
    <property type="entry name" value="Nitrogenase molybdenum iron protein domain"/>
    <property type="match status" value="2"/>
</dbReference>
<evidence type="ECO:0000256" key="2">
    <source>
        <dbReference type="SAM" id="MobiDB-lite"/>
    </source>
</evidence>
<gene>
    <name evidence="4" type="ORF">Q0N40_02410</name>
</gene>
<dbReference type="InterPro" id="IPR002491">
    <property type="entry name" value="ABC_transptr_periplasmic_BD"/>
</dbReference>
<dbReference type="PANTHER" id="PTHR30535:SF7">
    <property type="entry name" value="IRON(III) DICITRATE-BINDING PROTEIN"/>
    <property type="match status" value="1"/>
</dbReference>
<dbReference type="InterPro" id="IPR050902">
    <property type="entry name" value="ABC_Transporter_SBP"/>
</dbReference>
<dbReference type="Proteomes" id="UP001174314">
    <property type="component" value="Chromosome"/>
</dbReference>
<accession>A0AAU0Q0U8</accession>
<dbReference type="SUPFAM" id="SSF53807">
    <property type="entry name" value="Helical backbone' metal receptor"/>
    <property type="match status" value="1"/>
</dbReference>
<feature type="region of interest" description="Disordered" evidence="2">
    <location>
        <begin position="70"/>
        <end position="98"/>
    </location>
</feature>
<protein>
    <submittedName>
        <fullName evidence="4">ABC transporter substrate-binding protein</fullName>
    </submittedName>
</protein>
<dbReference type="AlphaFoldDB" id="A0AAU0Q0U8"/>
<dbReference type="PROSITE" id="PS50983">
    <property type="entry name" value="FE_B12_PBP"/>
    <property type="match status" value="1"/>
</dbReference>
<evidence type="ECO:0000256" key="1">
    <source>
        <dbReference type="ARBA" id="ARBA00008814"/>
    </source>
</evidence>
<proteinExistence type="inferred from homology"/>
<evidence type="ECO:0000313" key="4">
    <source>
        <dbReference type="EMBL" id="WPF25423.1"/>
    </source>
</evidence>
<comment type="similarity">
    <text evidence="1">Belongs to the bacterial solute-binding protein 8 family.</text>
</comment>
<reference evidence="4 5" key="1">
    <citation type="submission" date="2023-10" db="EMBL/GenBank/DDBJ databases">
        <title>complete genome sequence of Corynebacterium pseudokroppenstedtii P15-C1.</title>
        <authorList>
            <person name="Bruggemann H."/>
            <person name="Poehlein A."/>
        </authorList>
    </citation>
    <scope>NUCLEOTIDE SEQUENCE [LARGE SCALE GENOMIC DNA]</scope>
    <source>
        <strain evidence="4 5">P15_C1</strain>
    </source>
</reference>
<evidence type="ECO:0000313" key="5">
    <source>
        <dbReference type="Proteomes" id="UP001174314"/>
    </source>
</evidence>
<dbReference type="KEGG" id="cpsk:Q0N40_02410"/>
<dbReference type="EMBL" id="CP137757">
    <property type="protein sequence ID" value="WPF25423.1"/>
    <property type="molecule type" value="Genomic_DNA"/>
</dbReference>
<dbReference type="RefSeq" id="WP_236883136.1">
    <property type="nucleotide sequence ID" value="NZ_CP137757.1"/>
</dbReference>
<sequence length="422" mass="45561">MNFDISRLGREDSFSMRGFLLFPHSGSDHSWRTPALTSQPKSNRRITRKRGLSVAILASLTMLGVAGCDSGNESSNDAEKSVSDSASSKGDQSGDYPVTLKNCGRDLEIKQKPERVVALNQGVTEELLSMGFGDRVVGTATWTDPILDNLKAANDKIKRLSDNNASMETVLDQNPDFVAATFAQTLADSGSGSYESYKKVGVPAYLDHTECTKSDKPGDNGDGGRKEKLRMSDIYTDIHDLAEIMGDKAAGDELQKKLEDRIAKLSSSSKDIPSGTSVAFWFANSESPYMAGGKGAPQIIADQLGLKNVFEDNSEEWPQVGWEAIAAKDPDYLVVGDLTRKQQTAETAKEKIKFLKNNPVTRNMKAVKNDHLIVVAGGDLNPGIRTVDGMEKVAHALAGGNQNGGQGSSEDNPQPEQGNKEE</sequence>